<dbReference type="SMART" id="SM00185">
    <property type="entry name" value="ARM"/>
    <property type="match status" value="5"/>
</dbReference>
<dbReference type="Gene3D" id="1.25.10.10">
    <property type="entry name" value="Leucine-rich Repeat Variant"/>
    <property type="match status" value="2"/>
</dbReference>
<evidence type="ECO:0000313" key="4">
    <source>
        <dbReference type="Proteomes" id="UP001327560"/>
    </source>
</evidence>
<name>A0AAQ3JQN0_9LILI</name>
<sequence>MAKHDRHAAARFRPWTRFSAAEIRRKLLNVVACGASGRRRCRRNGHVSPISRPPPRRGHMVRLEELLEAEASRSCSHPADEAGRRPESGAFEELQRAVRTLQLGGGNEERNRRKEAATKVRRLAKNDPEARKTLAMLGVIPPLVAMLDSKDSNLHLSALYALLNLGIGNALNKAAIVEAGAVDKMLSLIESGCSPSVSEAIVANFLGLSALDSNKAIIGVSGAITFLLSAFLNGSSMARQDALRALFNLSIAPSNVARLVNARLIPALLDSLSNMEVSERALAVLANLVVTVEGRRALSQCAKAFSNLIDVLGWCDAVGCQEKAAYVLMMMAHKARPCGGERAAMVEAGAVSALLELILLGSPLAQKRASRVLEALTADQGKGANSAVVSCVATVSAPLSGGAAVAEEGDMMSEERRAVRELVQQSLHSNMRRMIRRANLPQYFALSERFTFTSATSIPKSLPF</sequence>
<dbReference type="InterPro" id="IPR000225">
    <property type="entry name" value="Armadillo"/>
</dbReference>
<evidence type="ECO:0000313" key="3">
    <source>
        <dbReference type="EMBL" id="WOK94036.1"/>
    </source>
</evidence>
<dbReference type="AlphaFoldDB" id="A0AAQ3JQN0"/>
<evidence type="ECO:0000256" key="1">
    <source>
        <dbReference type="PROSITE-ProRule" id="PRU00259"/>
    </source>
</evidence>
<reference evidence="3 4" key="1">
    <citation type="submission" date="2023-10" db="EMBL/GenBank/DDBJ databases">
        <title>Chromosome-scale genome assembly provides insights into flower coloration mechanisms of Canna indica.</title>
        <authorList>
            <person name="Li C."/>
        </authorList>
    </citation>
    <scope>NUCLEOTIDE SEQUENCE [LARGE SCALE GENOMIC DNA]</scope>
    <source>
        <tissue evidence="3">Flower</tissue>
    </source>
</reference>
<dbReference type="Pfam" id="PF00514">
    <property type="entry name" value="Arm"/>
    <property type="match status" value="1"/>
</dbReference>
<dbReference type="Proteomes" id="UP001327560">
    <property type="component" value="Chromosome 1"/>
</dbReference>
<proteinExistence type="predicted"/>
<dbReference type="PROSITE" id="PS50176">
    <property type="entry name" value="ARM_REPEAT"/>
    <property type="match status" value="1"/>
</dbReference>
<feature type="compositionally biased region" description="Basic and acidic residues" evidence="2">
    <location>
        <begin position="78"/>
        <end position="87"/>
    </location>
</feature>
<dbReference type="PANTHER" id="PTHR46700">
    <property type="entry name" value="ARM REPEAT SUPERFAMILY PROTEIN"/>
    <property type="match status" value="1"/>
</dbReference>
<dbReference type="InterPro" id="IPR016024">
    <property type="entry name" value="ARM-type_fold"/>
</dbReference>
<organism evidence="3 4">
    <name type="scientific">Canna indica</name>
    <name type="common">Indian-shot</name>
    <dbReference type="NCBI Taxonomy" id="4628"/>
    <lineage>
        <taxon>Eukaryota</taxon>
        <taxon>Viridiplantae</taxon>
        <taxon>Streptophyta</taxon>
        <taxon>Embryophyta</taxon>
        <taxon>Tracheophyta</taxon>
        <taxon>Spermatophyta</taxon>
        <taxon>Magnoliopsida</taxon>
        <taxon>Liliopsida</taxon>
        <taxon>Zingiberales</taxon>
        <taxon>Cannaceae</taxon>
        <taxon>Canna</taxon>
    </lineage>
</organism>
<dbReference type="SUPFAM" id="SSF48371">
    <property type="entry name" value="ARM repeat"/>
    <property type="match status" value="1"/>
</dbReference>
<feature type="region of interest" description="Disordered" evidence="2">
    <location>
        <begin position="72"/>
        <end position="91"/>
    </location>
</feature>
<accession>A0AAQ3JQN0</accession>
<protein>
    <submittedName>
        <fullName evidence="3">Uncharacterized protein</fullName>
    </submittedName>
</protein>
<gene>
    <name evidence="3" type="ORF">Cni_G02738</name>
</gene>
<dbReference type="PANTHER" id="PTHR46700:SF1">
    <property type="entry name" value="ARM REPEAT SUPERFAMILY PROTEIN"/>
    <property type="match status" value="1"/>
</dbReference>
<dbReference type="EMBL" id="CP136890">
    <property type="protein sequence ID" value="WOK94036.1"/>
    <property type="molecule type" value="Genomic_DNA"/>
</dbReference>
<dbReference type="InterPro" id="IPR011989">
    <property type="entry name" value="ARM-like"/>
</dbReference>
<feature type="repeat" description="ARM" evidence="1">
    <location>
        <begin position="138"/>
        <end position="180"/>
    </location>
</feature>
<keyword evidence="4" id="KW-1185">Reference proteome</keyword>
<evidence type="ECO:0000256" key="2">
    <source>
        <dbReference type="SAM" id="MobiDB-lite"/>
    </source>
</evidence>